<sequence length="136" mass="14710">MELVPATCQQSGSGTVSGNILRLESNLPAMDGHFEIQGNTIRSLDTCPNYPPPVEDNSEDISDLIATLPVIEANPAQYFTRKAKYRNEVTNLLTCQGGSCPGTAPSPHLTRLLGASQASELVFEKLTPRGPFLPRR</sequence>
<protein>
    <submittedName>
        <fullName evidence="1">Uncharacterized protein</fullName>
    </submittedName>
</protein>
<evidence type="ECO:0000313" key="1">
    <source>
        <dbReference type="EMBL" id="KAK3897212.1"/>
    </source>
</evidence>
<evidence type="ECO:0000313" key="2">
    <source>
        <dbReference type="Proteomes" id="UP001303889"/>
    </source>
</evidence>
<accession>A0AAN6RMZ5</accession>
<dbReference type="AlphaFoldDB" id="A0AAN6RMZ5"/>
<gene>
    <name evidence="1" type="ORF">C8A05DRAFT_39245</name>
</gene>
<comment type="caution">
    <text evidence="1">The sequence shown here is derived from an EMBL/GenBank/DDBJ whole genome shotgun (WGS) entry which is preliminary data.</text>
</comment>
<name>A0AAN6RMZ5_9PEZI</name>
<proteinExistence type="predicted"/>
<organism evidence="1 2">
    <name type="scientific">Staphylotrichum tortipilum</name>
    <dbReference type="NCBI Taxonomy" id="2831512"/>
    <lineage>
        <taxon>Eukaryota</taxon>
        <taxon>Fungi</taxon>
        <taxon>Dikarya</taxon>
        <taxon>Ascomycota</taxon>
        <taxon>Pezizomycotina</taxon>
        <taxon>Sordariomycetes</taxon>
        <taxon>Sordariomycetidae</taxon>
        <taxon>Sordariales</taxon>
        <taxon>Chaetomiaceae</taxon>
        <taxon>Staphylotrichum</taxon>
    </lineage>
</organism>
<reference evidence="1" key="1">
    <citation type="journal article" date="2023" name="Mol. Phylogenet. Evol.">
        <title>Genome-scale phylogeny and comparative genomics of the fungal order Sordariales.</title>
        <authorList>
            <person name="Hensen N."/>
            <person name="Bonometti L."/>
            <person name="Westerberg I."/>
            <person name="Brannstrom I.O."/>
            <person name="Guillou S."/>
            <person name="Cros-Aarteil S."/>
            <person name="Calhoun S."/>
            <person name="Haridas S."/>
            <person name="Kuo A."/>
            <person name="Mondo S."/>
            <person name="Pangilinan J."/>
            <person name="Riley R."/>
            <person name="LaButti K."/>
            <person name="Andreopoulos B."/>
            <person name="Lipzen A."/>
            <person name="Chen C."/>
            <person name="Yan M."/>
            <person name="Daum C."/>
            <person name="Ng V."/>
            <person name="Clum A."/>
            <person name="Steindorff A."/>
            <person name="Ohm R.A."/>
            <person name="Martin F."/>
            <person name="Silar P."/>
            <person name="Natvig D.O."/>
            <person name="Lalanne C."/>
            <person name="Gautier V."/>
            <person name="Ament-Velasquez S.L."/>
            <person name="Kruys A."/>
            <person name="Hutchinson M.I."/>
            <person name="Powell A.J."/>
            <person name="Barry K."/>
            <person name="Miller A.N."/>
            <person name="Grigoriev I.V."/>
            <person name="Debuchy R."/>
            <person name="Gladieux P."/>
            <person name="Hiltunen Thoren M."/>
            <person name="Johannesson H."/>
        </authorList>
    </citation>
    <scope>NUCLEOTIDE SEQUENCE</scope>
    <source>
        <strain evidence="1">CBS 103.79</strain>
    </source>
</reference>
<dbReference type="EMBL" id="MU856233">
    <property type="protein sequence ID" value="KAK3897212.1"/>
    <property type="molecule type" value="Genomic_DNA"/>
</dbReference>
<dbReference type="Proteomes" id="UP001303889">
    <property type="component" value="Unassembled WGS sequence"/>
</dbReference>
<keyword evidence="2" id="KW-1185">Reference proteome</keyword>
<reference evidence="1" key="2">
    <citation type="submission" date="2023-05" db="EMBL/GenBank/DDBJ databases">
        <authorList>
            <consortium name="Lawrence Berkeley National Laboratory"/>
            <person name="Steindorff A."/>
            <person name="Hensen N."/>
            <person name="Bonometti L."/>
            <person name="Westerberg I."/>
            <person name="Brannstrom I.O."/>
            <person name="Guillou S."/>
            <person name="Cros-Aarteil S."/>
            <person name="Calhoun S."/>
            <person name="Haridas S."/>
            <person name="Kuo A."/>
            <person name="Mondo S."/>
            <person name="Pangilinan J."/>
            <person name="Riley R."/>
            <person name="Labutti K."/>
            <person name="Andreopoulos B."/>
            <person name="Lipzen A."/>
            <person name="Chen C."/>
            <person name="Yanf M."/>
            <person name="Daum C."/>
            <person name="Ng V."/>
            <person name="Clum A."/>
            <person name="Ohm R."/>
            <person name="Martin F."/>
            <person name="Silar P."/>
            <person name="Natvig D."/>
            <person name="Lalanne C."/>
            <person name="Gautier V."/>
            <person name="Ament-Velasquez S.L."/>
            <person name="Kruys A."/>
            <person name="Hutchinson M.I."/>
            <person name="Powell A.J."/>
            <person name="Barry K."/>
            <person name="Miller A.N."/>
            <person name="Grigoriev I.V."/>
            <person name="Debuchy R."/>
            <person name="Gladieux P."/>
            <person name="Thoren M.H."/>
            <person name="Johannesson H."/>
        </authorList>
    </citation>
    <scope>NUCLEOTIDE SEQUENCE</scope>
    <source>
        <strain evidence="1">CBS 103.79</strain>
    </source>
</reference>